<sequence>MSQTIYEQIGNIAINAKQPITVNELGNKLGIVNSGRNIYNYIRGAVTHFRSQGKADIAGRIEGVYTDEKGLYVYQKK</sequence>
<dbReference type="Proteomes" id="UP000187261">
    <property type="component" value="Unassembled WGS sequence"/>
</dbReference>
<gene>
    <name evidence="1" type="ORF">SAMN05660493_00471</name>
</gene>
<dbReference type="STRING" id="1121284.SAMN05660493_00471"/>
<dbReference type="EMBL" id="FTPU01000003">
    <property type="protein sequence ID" value="SIT95806.1"/>
    <property type="molecule type" value="Genomic_DNA"/>
</dbReference>
<accession>A0A1U7PQD3</accession>
<dbReference type="AlphaFoldDB" id="A0A1U7PQD3"/>
<dbReference type="RefSeq" id="WP_076781882.1">
    <property type="nucleotide sequence ID" value="NZ_FTPU01000003.1"/>
</dbReference>
<proteinExistence type="predicted"/>
<reference evidence="2" key="1">
    <citation type="submission" date="2016-10" db="EMBL/GenBank/DDBJ databases">
        <authorList>
            <person name="Varghese N."/>
            <person name="Submissions S."/>
        </authorList>
    </citation>
    <scope>NUCLEOTIDE SEQUENCE [LARGE SCALE GENOMIC DNA]</scope>
    <source>
        <strain evidence="2">DSM 19482</strain>
    </source>
</reference>
<name>A0A1U7PQD3_9FLAO</name>
<organism evidence="1 2">
    <name type="scientific">Epilithonimonas bovis DSM 19482</name>
    <dbReference type="NCBI Taxonomy" id="1121284"/>
    <lineage>
        <taxon>Bacteria</taxon>
        <taxon>Pseudomonadati</taxon>
        <taxon>Bacteroidota</taxon>
        <taxon>Flavobacteriia</taxon>
        <taxon>Flavobacteriales</taxon>
        <taxon>Weeksellaceae</taxon>
        <taxon>Chryseobacterium group</taxon>
        <taxon>Epilithonimonas</taxon>
    </lineage>
</organism>
<keyword evidence="2" id="KW-1185">Reference proteome</keyword>
<protein>
    <submittedName>
        <fullName evidence="1">Uncharacterized protein</fullName>
    </submittedName>
</protein>
<evidence type="ECO:0000313" key="1">
    <source>
        <dbReference type="EMBL" id="SIT95806.1"/>
    </source>
</evidence>
<evidence type="ECO:0000313" key="2">
    <source>
        <dbReference type="Proteomes" id="UP000187261"/>
    </source>
</evidence>